<accession>A0A5B8YEY0</accession>
<name>A0A4Y6Q032_PERCE</name>
<keyword evidence="11" id="KW-0902">Two-component regulatory system</keyword>
<feature type="coiled-coil region" evidence="16">
    <location>
        <begin position="376"/>
        <end position="434"/>
    </location>
</feature>
<dbReference type="CDD" id="cd00082">
    <property type="entry name" value="HisKA"/>
    <property type="match status" value="1"/>
</dbReference>
<feature type="domain" description="Histidine kinase" evidence="18">
    <location>
        <begin position="434"/>
        <end position="655"/>
    </location>
</feature>
<evidence type="ECO:0000256" key="7">
    <source>
        <dbReference type="ARBA" id="ARBA00022741"/>
    </source>
</evidence>
<dbReference type="Gene3D" id="1.10.287.130">
    <property type="match status" value="1"/>
</dbReference>
<evidence type="ECO:0000256" key="13">
    <source>
        <dbReference type="ARBA" id="ARBA00064003"/>
    </source>
</evidence>
<evidence type="ECO:0000259" key="20">
    <source>
        <dbReference type="PROSITE" id="PS50839"/>
    </source>
</evidence>
<organism evidence="21 22">
    <name type="scientific">Persicimonas caeni</name>
    <dbReference type="NCBI Taxonomy" id="2292766"/>
    <lineage>
        <taxon>Bacteria</taxon>
        <taxon>Deltaproteobacteria</taxon>
        <taxon>Bradymonadales</taxon>
        <taxon>Bradymonadaceae</taxon>
        <taxon>Persicimonas</taxon>
    </lineage>
</organism>
<evidence type="ECO:0000259" key="19">
    <source>
        <dbReference type="PROSITE" id="PS50110"/>
    </source>
</evidence>
<evidence type="ECO:0000256" key="10">
    <source>
        <dbReference type="ARBA" id="ARBA00022989"/>
    </source>
</evidence>
<evidence type="ECO:0000256" key="11">
    <source>
        <dbReference type="ARBA" id="ARBA00023012"/>
    </source>
</evidence>
<dbReference type="SUPFAM" id="SSF47384">
    <property type="entry name" value="Homodimeric domain of signal transducing histidine kinase"/>
    <property type="match status" value="1"/>
</dbReference>
<dbReference type="Pfam" id="PF03924">
    <property type="entry name" value="CHASE"/>
    <property type="match status" value="1"/>
</dbReference>
<dbReference type="InterPro" id="IPR042240">
    <property type="entry name" value="CHASE_sf"/>
</dbReference>
<dbReference type="FunFam" id="3.30.565.10:FF:000010">
    <property type="entry name" value="Sensor histidine kinase RcsC"/>
    <property type="match status" value="1"/>
</dbReference>
<dbReference type="InterPro" id="IPR005467">
    <property type="entry name" value="His_kinase_dom"/>
</dbReference>
<dbReference type="SUPFAM" id="SSF55874">
    <property type="entry name" value="ATPase domain of HSP90 chaperone/DNA topoisomerase II/histidine kinase"/>
    <property type="match status" value="1"/>
</dbReference>
<keyword evidence="10 17" id="KW-1133">Transmembrane helix</keyword>
<dbReference type="Gene3D" id="3.40.50.2300">
    <property type="match status" value="1"/>
</dbReference>
<dbReference type="InterPro" id="IPR036890">
    <property type="entry name" value="HATPase_C_sf"/>
</dbReference>
<keyword evidence="5" id="KW-0808">Transferase</keyword>
<feature type="domain" description="CHASE" evidence="20">
    <location>
        <begin position="94"/>
        <end position="276"/>
    </location>
</feature>
<reference evidence="21 22" key="1">
    <citation type="submission" date="2019-06" db="EMBL/GenBank/DDBJ databases">
        <title>Persicimonas caeni gen. nov., sp. nov., a predatory bacterium isolated from solar saltern.</title>
        <authorList>
            <person name="Wang S."/>
        </authorList>
    </citation>
    <scope>NUCLEOTIDE SEQUENCE [LARGE SCALE GENOMIC DNA]</scope>
    <source>
        <strain evidence="21 22">YN101</strain>
    </source>
</reference>
<dbReference type="PANTHER" id="PTHR45339:SF1">
    <property type="entry name" value="HYBRID SIGNAL TRANSDUCTION HISTIDINE KINASE J"/>
    <property type="match status" value="1"/>
</dbReference>
<dbReference type="Gene3D" id="3.30.450.350">
    <property type="entry name" value="CHASE domain"/>
    <property type="match status" value="1"/>
</dbReference>
<dbReference type="CDD" id="cd17546">
    <property type="entry name" value="REC_hyHK_CKI1_RcsC-like"/>
    <property type="match status" value="1"/>
</dbReference>
<dbReference type="PROSITE" id="PS50110">
    <property type="entry name" value="RESPONSE_REGULATORY"/>
    <property type="match status" value="1"/>
</dbReference>
<dbReference type="InterPro" id="IPR036097">
    <property type="entry name" value="HisK_dim/P_sf"/>
</dbReference>
<dbReference type="SMART" id="SM01079">
    <property type="entry name" value="CHASE"/>
    <property type="match status" value="1"/>
</dbReference>
<keyword evidence="16" id="KW-0175">Coiled coil</keyword>
<evidence type="ECO:0000259" key="18">
    <source>
        <dbReference type="PROSITE" id="PS50109"/>
    </source>
</evidence>
<dbReference type="SMART" id="SM00448">
    <property type="entry name" value="REC"/>
    <property type="match status" value="1"/>
</dbReference>
<dbReference type="AlphaFoldDB" id="A0A4Y6Q032"/>
<dbReference type="PANTHER" id="PTHR45339">
    <property type="entry name" value="HYBRID SIGNAL TRANSDUCTION HISTIDINE KINASE J"/>
    <property type="match status" value="1"/>
</dbReference>
<comment type="subcellular location">
    <subcellularLocation>
        <location evidence="2">Membrane</location>
    </subcellularLocation>
</comment>
<evidence type="ECO:0000256" key="9">
    <source>
        <dbReference type="ARBA" id="ARBA00022840"/>
    </source>
</evidence>
<dbReference type="Pfam" id="PF00072">
    <property type="entry name" value="Response_reg"/>
    <property type="match status" value="1"/>
</dbReference>
<dbReference type="InterPro" id="IPR001789">
    <property type="entry name" value="Sig_transdc_resp-reg_receiver"/>
</dbReference>
<feature type="transmembrane region" description="Helical" evidence="17">
    <location>
        <begin position="32"/>
        <end position="51"/>
    </location>
</feature>
<sequence>MSAEETMQGGGRTYEVSANHESLRRLIRRWGLAKLVFLIGLAATVWIWSWLSEREAAYINADFQTDSAQIAAGIQFELATELAALRGLSALYVAFDEVPRADFMEYASPFVEYRPGVEGMLWINRVSRQERSTHVSQTREVFDPNYSLRAVDGSKTTVEPPYFPIHYALIGPEIEAQLEGLDLSSSPVLAKALAKARDTGSAVVSNPATLPGLRADQPYVLGFHPIYQTGTPAETVAHRREHLLGFVGVIYHIDEIIRGTLQRLPSVAELEFALFDPSPGDSQGKAKLYEHRSEVAEEEPGFIDRLVHTDDVYHMRERIPINVPGQRWALIFEPSVAYVEARQNLAPAVALGGGLLATLLLSALVASMAGRTLRVREEVDRRTTELRDAHEALKERTIEMEASNFELAQSREQLRRAKDRAEAASQAKSEFLANMSHDIRTPMNAIVGFSELLLDADLDPRSREYVALIDRSANSLLRLLNDILDLSKLEAGELTLEHARFRLGDVLDEVLDTQEIRARRKDVQLSCDIPPRLSSSFLVGDRLRVRQVVENLVSNAIKFTEQGRVAVNVDIEWERNDQTCLHFAVRDTGVGISEEKQQLIFDAFQQAAPARDARRGSGLGLTIASRLVDAMGGEIWVESEVGQGSTFHFTSQFGLEPEAPPEPDATDRTYPIAQSSSLRVLVAEDDRVNRRLVESVLEKKGHQITFAENGREAVETFEPGAFDIVLMDVRMPELDGFEATRQIRANEQSSGTHTPIVAMTAHAMKGDRERCLQAGMDDYVAKPVKASSLYDVLERWTQQN</sequence>
<proteinExistence type="predicted"/>
<evidence type="ECO:0000313" key="21">
    <source>
        <dbReference type="EMBL" id="QDG53882.1"/>
    </source>
</evidence>
<dbReference type="InterPro" id="IPR003594">
    <property type="entry name" value="HATPase_dom"/>
</dbReference>
<evidence type="ECO:0000256" key="5">
    <source>
        <dbReference type="ARBA" id="ARBA00022679"/>
    </source>
</evidence>
<evidence type="ECO:0000256" key="3">
    <source>
        <dbReference type="ARBA" id="ARBA00012438"/>
    </source>
</evidence>
<feature type="modified residue" description="4-aspartylphosphate" evidence="15">
    <location>
        <position position="728"/>
    </location>
</feature>
<dbReference type="OrthoDB" id="5291616at2"/>
<protein>
    <recommendedName>
        <fullName evidence="14">Sensory/regulatory protein RpfC</fullName>
        <ecNumber evidence="3">2.7.13.3</ecNumber>
    </recommendedName>
</protein>
<evidence type="ECO:0000256" key="4">
    <source>
        <dbReference type="ARBA" id="ARBA00022553"/>
    </source>
</evidence>
<evidence type="ECO:0000256" key="14">
    <source>
        <dbReference type="ARBA" id="ARBA00068150"/>
    </source>
</evidence>
<comment type="catalytic activity">
    <reaction evidence="1">
        <text>ATP + protein L-histidine = ADP + protein N-phospho-L-histidine.</text>
        <dbReference type="EC" id="2.7.13.3"/>
    </reaction>
</comment>
<dbReference type="InterPro" id="IPR003661">
    <property type="entry name" value="HisK_dim/P_dom"/>
</dbReference>
<accession>A0A4Y6Q032</accession>
<dbReference type="InterPro" id="IPR011006">
    <property type="entry name" value="CheY-like_superfamily"/>
</dbReference>
<evidence type="ECO:0000256" key="8">
    <source>
        <dbReference type="ARBA" id="ARBA00022777"/>
    </source>
</evidence>
<dbReference type="GO" id="GO:0000155">
    <property type="term" value="F:phosphorelay sensor kinase activity"/>
    <property type="evidence" value="ECO:0007669"/>
    <property type="project" value="InterPro"/>
</dbReference>
<dbReference type="EC" id="2.7.13.3" evidence="3"/>
<gene>
    <name evidence="21" type="ORF">FIV42_25000</name>
</gene>
<dbReference type="EMBL" id="CP041186">
    <property type="protein sequence ID" value="QDG53882.1"/>
    <property type="molecule type" value="Genomic_DNA"/>
</dbReference>
<keyword evidence="4 15" id="KW-0597">Phosphoprotein</keyword>
<dbReference type="FunFam" id="1.10.287.130:FF:000002">
    <property type="entry name" value="Two-component osmosensing histidine kinase"/>
    <property type="match status" value="1"/>
</dbReference>
<dbReference type="PRINTS" id="PR00344">
    <property type="entry name" value="BCTRLSENSOR"/>
</dbReference>
<evidence type="ECO:0000256" key="1">
    <source>
        <dbReference type="ARBA" id="ARBA00000085"/>
    </source>
</evidence>
<dbReference type="InterPro" id="IPR006189">
    <property type="entry name" value="CHASE_dom"/>
</dbReference>
<dbReference type="GO" id="GO:0016020">
    <property type="term" value="C:membrane"/>
    <property type="evidence" value="ECO:0007669"/>
    <property type="project" value="UniProtKB-SubCell"/>
</dbReference>
<evidence type="ECO:0000313" key="22">
    <source>
        <dbReference type="Proteomes" id="UP000315995"/>
    </source>
</evidence>
<evidence type="ECO:0000256" key="6">
    <source>
        <dbReference type="ARBA" id="ARBA00022692"/>
    </source>
</evidence>
<feature type="domain" description="Response regulatory" evidence="19">
    <location>
        <begin position="679"/>
        <end position="797"/>
    </location>
</feature>
<dbReference type="GO" id="GO:0005524">
    <property type="term" value="F:ATP binding"/>
    <property type="evidence" value="ECO:0007669"/>
    <property type="project" value="UniProtKB-KW"/>
</dbReference>
<dbReference type="SMART" id="SM00388">
    <property type="entry name" value="HisKA"/>
    <property type="match status" value="1"/>
</dbReference>
<dbReference type="Gene3D" id="3.30.565.10">
    <property type="entry name" value="Histidine kinase-like ATPase, C-terminal domain"/>
    <property type="match status" value="1"/>
</dbReference>
<dbReference type="SMART" id="SM00387">
    <property type="entry name" value="HATPase_c"/>
    <property type="match status" value="1"/>
</dbReference>
<keyword evidence="6 17" id="KW-0812">Transmembrane</keyword>
<evidence type="ECO:0000256" key="15">
    <source>
        <dbReference type="PROSITE-ProRule" id="PRU00169"/>
    </source>
</evidence>
<evidence type="ECO:0000256" key="16">
    <source>
        <dbReference type="SAM" id="Coils"/>
    </source>
</evidence>
<dbReference type="InterPro" id="IPR004358">
    <property type="entry name" value="Sig_transdc_His_kin-like_C"/>
</dbReference>
<dbReference type="PROSITE" id="PS50839">
    <property type="entry name" value="CHASE"/>
    <property type="match status" value="1"/>
</dbReference>
<dbReference type="Pfam" id="PF02518">
    <property type="entry name" value="HATPase_c"/>
    <property type="match status" value="1"/>
</dbReference>
<comment type="subunit">
    <text evidence="13">At low DSF concentrations, interacts with RpfF.</text>
</comment>
<keyword evidence="9" id="KW-0067">ATP-binding</keyword>
<dbReference type="Proteomes" id="UP000315995">
    <property type="component" value="Chromosome"/>
</dbReference>
<dbReference type="CDD" id="cd16922">
    <property type="entry name" value="HATPase_EvgS-ArcB-TorS-like"/>
    <property type="match status" value="1"/>
</dbReference>
<evidence type="ECO:0000256" key="17">
    <source>
        <dbReference type="SAM" id="Phobius"/>
    </source>
</evidence>
<keyword evidence="8" id="KW-0418">Kinase</keyword>
<dbReference type="Pfam" id="PF00512">
    <property type="entry name" value="HisKA"/>
    <property type="match status" value="1"/>
</dbReference>
<dbReference type="PROSITE" id="PS50109">
    <property type="entry name" value="HIS_KIN"/>
    <property type="match status" value="1"/>
</dbReference>
<keyword evidence="22" id="KW-1185">Reference proteome</keyword>
<dbReference type="RefSeq" id="WP_141200336.1">
    <property type="nucleotide sequence ID" value="NZ_CP041186.1"/>
</dbReference>
<keyword evidence="12 17" id="KW-0472">Membrane</keyword>
<evidence type="ECO:0000256" key="12">
    <source>
        <dbReference type="ARBA" id="ARBA00023136"/>
    </source>
</evidence>
<dbReference type="SUPFAM" id="SSF52172">
    <property type="entry name" value="CheY-like"/>
    <property type="match status" value="1"/>
</dbReference>
<keyword evidence="7" id="KW-0547">Nucleotide-binding</keyword>
<evidence type="ECO:0000256" key="2">
    <source>
        <dbReference type="ARBA" id="ARBA00004370"/>
    </source>
</evidence>